<keyword evidence="3 5" id="KW-1133">Transmembrane helix</keyword>
<gene>
    <name evidence="7" type="ORF">E6K71_06185</name>
</gene>
<accession>A0A538SC25</accession>
<evidence type="ECO:0000256" key="3">
    <source>
        <dbReference type="ARBA" id="ARBA00022989"/>
    </source>
</evidence>
<dbReference type="AlphaFoldDB" id="A0A538SC25"/>
<dbReference type="PANTHER" id="PTHR22550">
    <property type="entry name" value="SPORE GERMINATION PROTEIN"/>
    <property type="match status" value="1"/>
</dbReference>
<feature type="transmembrane region" description="Helical" evidence="5">
    <location>
        <begin position="287"/>
        <end position="305"/>
    </location>
</feature>
<evidence type="ECO:0000313" key="7">
    <source>
        <dbReference type="EMBL" id="TMQ48918.1"/>
    </source>
</evidence>
<evidence type="ECO:0000256" key="1">
    <source>
        <dbReference type="ARBA" id="ARBA00022475"/>
    </source>
</evidence>
<keyword evidence="1" id="KW-1003">Cell membrane</keyword>
<evidence type="ECO:0000259" key="6">
    <source>
        <dbReference type="PROSITE" id="PS50234"/>
    </source>
</evidence>
<dbReference type="PANTHER" id="PTHR22550:SF5">
    <property type="entry name" value="LEUCINE ZIPPER PROTEIN 4"/>
    <property type="match status" value="1"/>
</dbReference>
<comment type="caution">
    <text evidence="7">The sequence shown here is derived from an EMBL/GenBank/DDBJ whole genome shotgun (WGS) entry which is preliminary data.</text>
</comment>
<evidence type="ECO:0000313" key="8">
    <source>
        <dbReference type="Proteomes" id="UP000316292"/>
    </source>
</evidence>
<dbReference type="SMART" id="SM00327">
    <property type="entry name" value="VWA"/>
    <property type="match status" value="1"/>
</dbReference>
<protein>
    <submittedName>
        <fullName evidence="7">VWA domain-containing protein</fullName>
    </submittedName>
</protein>
<proteinExistence type="predicted"/>
<dbReference type="InterPro" id="IPR036465">
    <property type="entry name" value="vWFA_dom_sf"/>
</dbReference>
<evidence type="ECO:0000256" key="2">
    <source>
        <dbReference type="ARBA" id="ARBA00022692"/>
    </source>
</evidence>
<name>A0A538SC25_UNCEI</name>
<dbReference type="Pfam" id="PF00092">
    <property type="entry name" value="VWA"/>
    <property type="match status" value="1"/>
</dbReference>
<feature type="transmembrane region" description="Helical" evidence="5">
    <location>
        <begin position="241"/>
        <end position="257"/>
    </location>
</feature>
<dbReference type="Gene3D" id="3.40.50.410">
    <property type="entry name" value="von Willebrand factor, type A domain"/>
    <property type="match status" value="1"/>
</dbReference>
<reference evidence="7 8" key="1">
    <citation type="journal article" date="2019" name="Nat. Microbiol.">
        <title>Mediterranean grassland soil C-N compound turnover is dependent on rainfall and depth, and is mediated by genomically divergent microorganisms.</title>
        <authorList>
            <person name="Diamond S."/>
            <person name="Andeer P.F."/>
            <person name="Li Z."/>
            <person name="Crits-Christoph A."/>
            <person name="Burstein D."/>
            <person name="Anantharaman K."/>
            <person name="Lane K.R."/>
            <person name="Thomas B.C."/>
            <person name="Pan C."/>
            <person name="Northen T.R."/>
            <person name="Banfield J.F."/>
        </authorList>
    </citation>
    <scope>NUCLEOTIDE SEQUENCE [LARGE SCALE GENOMIC DNA]</scope>
    <source>
        <strain evidence="7">WS_1</strain>
    </source>
</reference>
<feature type="domain" description="VWFA" evidence="6">
    <location>
        <begin position="322"/>
        <end position="516"/>
    </location>
</feature>
<evidence type="ECO:0000256" key="5">
    <source>
        <dbReference type="SAM" id="Phobius"/>
    </source>
</evidence>
<feature type="transmembrane region" description="Helical" evidence="5">
    <location>
        <begin position="133"/>
        <end position="154"/>
    </location>
</feature>
<dbReference type="InterPro" id="IPR002035">
    <property type="entry name" value="VWF_A"/>
</dbReference>
<evidence type="ECO:0000256" key="4">
    <source>
        <dbReference type="ARBA" id="ARBA00023136"/>
    </source>
</evidence>
<dbReference type="EMBL" id="VBOR01000063">
    <property type="protein sequence ID" value="TMQ48918.1"/>
    <property type="molecule type" value="Genomic_DNA"/>
</dbReference>
<dbReference type="InterPro" id="IPR050768">
    <property type="entry name" value="UPF0353/GerABKA_families"/>
</dbReference>
<keyword evidence="4 5" id="KW-0472">Membrane</keyword>
<organism evidence="7 8">
    <name type="scientific">Eiseniibacteriota bacterium</name>
    <dbReference type="NCBI Taxonomy" id="2212470"/>
    <lineage>
        <taxon>Bacteria</taxon>
        <taxon>Candidatus Eiseniibacteriota</taxon>
    </lineage>
</organism>
<keyword evidence="2 5" id="KW-0812">Transmembrane</keyword>
<sequence length="562" mass="60743">MRVRLRSELKPARATLGDRVTWRLTATLDGGASPGTLLLGATPASVELEAMRPPSQRSEPHGLVWSREFLLRVFDLGAIELPGAALPVSAAGKTDTLEFPRDTLFVDSLTQTSTGALRPDRGPITPPLRPLDYAVAAIAALLAILAIVLLIRWIRGRRKRGAARAAAPPPEPPESVYLRALDDLGGKIGSLPRDVFYDELSQALRAYVRSVTGIPAHDLTTTELERELARDGRVRAEGRKAVLFLFLPFALALWLARRRPVWRDPELSFSSLHALPPTLGLRARTSGLLPALRLLAIALVLLAAARPQGGREVREVVSEGINIMLAIDLSGSMRSEDFRPRNRLYVAKEVAKEFVRGRQQDRIGLVAFAGESELISPLTLDYEGLASLIDGLDFGQLPDGTAVGAAIAQAAERLSKAPGKSRVLILLTDGINNAGAIDPITAAKLAKAVGVRIYAIGAGTQGAAPFPVDDPILGRHYVWVASEVDEATLQAVARETGGRYFRATSAELLSQVYREIGALEPSRVETRSYTKWAEMGPLAMSAGLALLGIELLMGFTVWRRYP</sequence>
<dbReference type="SUPFAM" id="SSF53300">
    <property type="entry name" value="vWA-like"/>
    <property type="match status" value="1"/>
</dbReference>
<dbReference type="Proteomes" id="UP000316292">
    <property type="component" value="Unassembled WGS sequence"/>
</dbReference>
<dbReference type="PROSITE" id="PS50234">
    <property type="entry name" value="VWFA"/>
    <property type="match status" value="1"/>
</dbReference>
<feature type="transmembrane region" description="Helical" evidence="5">
    <location>
        <begin position="537"/>
        <end position="558"/>
    </location>
</feature>